<dbReference type="EMBL" id="VMNW02000076">
    <property type="protein sequence ID" value="KAA9153470.1"/>
    <property type="molecule type" value="Genomic_DNA"/>
</dbReference>
<dbReference type="Proteomes" id="UP000319769">
    <property type="component" value="Unassembled WGS sequence"/>
</dbReference>
<sequence length="127" mass="14651">MEQVHLDTWHRGRADLHGDLLERHPGDLATALDDWETALRPHIRYYQENAFQDRKIFVMDNAREIRLRRLMPKLAKSRLGSRVTRRMLKPETMERKSKDVVGEVLAALPLAARPGTAPAPRSRLVPP</sequence>
<proteinExistence type="predicted"/>
<accession>A0A5N0UTU7</accession>
<evidence type="ECO:0000313" key="1">
    <source>
        <dbReference type="EMBL" id="KAA9153470.1"/>
    </source>
</evidence>
<organism evidence="1 2">
    <name type="scientific">Amycolatopsis acidicola</name>
    <dbReference type="NCBI Taxonomy" id="2596893"/>
    <lineage>
        <taxon>Bacteria</taxon>
        <taxon>Bacillati</taxon>
        <taxon>Actinomycetota</taxon>
        <taxon>Actinomycetes</taxon>
        <taxon>Pseudonocardiales</taxon>
        <taxon>Pseudonocardiaceae</taxon>
        <taxon>Amycolatopsis</taxon>
    </lineage>
</organism>
<comment type="caution">
    <text evidence="1">The sequence shown here is derived from an EMBL/GenBank/DDBJ whole genome shotgun (WGS) entry which is preliminary data.</text>
</comment>
<name>A0A5N0UTU7_9PSEU</name>
<keyword evidence="2" id="KW-1185">Reference proteome</keyword>
<evidence type="ECO:0000313" key="2">
    <source>
        <dbReference type="Proteomes" id="UP000319769"/>
    </source>
</evidence>
<dbReference type="RefSeq" id="WP_144759060.1">
    <property type="nucleotide sequence ID" value="NZ_VMNW02000076.1"/>
</dbReference>
<dbReference type="AlphaFoldDB" id="A0A5N0UTU7"/>
<reference evidence="1" key="1">
    <citation type="submission" date="2019-09" db="EMBL/GenBank/DDBJ databases">
        <authorList>
            <person name="Teo W.F.A."/>
            <person name="Duangmal K."/>
        </authorList>
    </citation>
    <scope>NUCLEOTIDE SEQUENCE [LARGE SCALE GENOMIC DNA]</scope>
    <source>
        <strain evidence="1">K81G1</strain>
    </source>
</reference>
<protein>
    <submittedName>
        <fullName evidence="1">Uncharacterized protein</fullName>
    </submittedName>
</protein>
<gene>
    <name evidence="1" type="ORF">FPZ12_034585</name>
</gene>
<dbReference type="OrthoDB" id="3356051at2"/>